<keyword evidence="2" id="KW-1185">Reference proteome</keyword>
<name>A0A9Q0JS87_9MAGN</name>
<evidence type="ECO:0000313" key="1">
    <source>
        <dbReference type="EMBL" id="KAJ4949786.1"/>
    </source>
</evidence>
<dbReference type="Proteomes" id="UP001141806">
    <property type="component" value="Unassembled WGS sequence"/>
</dbReference>
<organism evidence="1 2">
    <name type="scientific">Protea cynaroides</name>
    <dbReference type="NCBI Taxonomy" id="273540"/>
    <lineage>
        <taxon>Eukaryota</taxon>
        <taxon>Viridiplantae</taxon>
        <taxon>Streptophyta</taxon>
        <taxon>Embryophyta</taxon>
        <taxon>Tracheophyta</taxon>
        <taxon>Spermatophyta</taxon>
        <taxon>Magnoliopsida</taxon>
        <taxon>Proteales</taxon>
        <taxon>Proteaceae</taxon>
        <taxon>Protea</taxon>
    </lineage>
</organism>
<evidence type="ECO:0000313" key="2">
    <source>
        <dbReference type="Proteomes" id="UP001141806"/>
    </source>
</evidence>
<gene>
    <name evidence="1" type="ORF">NE237_002674</name>
</gene>
<comment type="caution">
    <text evidence="1">The sequence shown here is derived from an EMBL/GenBank/DDBJ whole genome shotgun (WGS) entry which is preliminary data.</text>
</comment>
<reference evidence="1" key="1">
    <citation type="journal article" date="2023" name="Plant J.">
        <title>The genome of the king protea, Protea cynaroides.</title>
        <authorList>
            <person name="Chang J."/>
            <person name="Duong T.A."/>
            <person name="Schoeman C."/>
            <person name="Ma X."/>
            <person name="Roodt D."/>
            <person name="Barker N."/>
            <person name="Li Z."/>
            <person name="Van de Peer Y."/>
            <person name="Mizrachi E."/>
        </authorList>
    </citation>
    <scope>NUCLEOTIDE SEQUENCE</scope>
    <source>
        <tissue evidence="1">Young leaves</tissue>
    </source>
</reference>
<accession>A0A9Q0JS87</accession>
<dbReference type="EMBL" id="JAMYWD010000356">
    <property type="protein sequence ID" value="KAJ4949786.1"/>
    <property type="molecule type" value="Genomic_DNA"/>
</dbReference>
<proteinExistence type="predicted"/>
<sequence>MPVSPVDNETIKGRPIFLQQIIIHDRRLPFYPGSLFWRQLLELTLYLTCTDLGMKSGLLTEVTPRLSVQQLPLPRYILRRLREQVRRERDQISQRASSLYFKHRLPDHFGLFLLFITPFFIRRLSLAFAGRVRTGGG</sequence>
<protein>
    <submittedName>
        <fullName evidence="1">Uncharacterized protein</fullName>
    </submittedName>
</protein>
<dbReference type="AlphaFoldDB" id="A0A9Q0JS87"/>